<evidence type="ECO:0000313" key="1">
    <source>
        <dbReference type="EMBL" id="QIV96485.1"/>
    </source>
</evidence>
<dbReference type="GO" id="GO:0000271">
    <property type="term" value="P:polysaccharide biosynthetic process"/>
    <property type="evidence" value="ECO:0007669"/>
    <property type="project" value="InterPro"/>
</dbReference>
<dbReference type="KEGG" id="aii:E4K63_06430"/>
<proteinExistence type="predicted"/>
<dbReference type="EMBL" id="CP038241">
    <property type="protein sequence ID" value="QIV96485.1"/>
    <property type="molecule type" value="Genomic_DNA"/>
</dbReference>
<dbReference type="CDD" id="cd16439">
    <property type="entry name" value="beta_Kdo_transferase_KpsC_2"/>
    <property type="match status" value="1"/>
</dbReference>
<dbReference type="RefSeq" id="WP_133942528.1">
    <property type="nucleotide sequence ID" value="NZ_CP038241.1"/>
</dbReference>
<dbReference type="InterPro" id="IPR007833">
    <property type="entry name" value="Capsule_polysaccharide_synth"/>
</dbReference>
<reference evidence="1 2" key="1">
    <citation type="submission" date="2019-03" db="EMBL/GenBank/DDBJ databases">
        <title>Complete Genome Sequence of Allofrancisella inopinata Strain SYSU YG23 Isolated from Water-Cooling Systems in China.</title>
        <authorList>
            <person name="Ohrman C."/>
            <person name="Uneklint I."/>
            <person name="Sjodin A."/>
        </authorList>
    </citation>
    <scope>NUCLEOTIDE SEQUENCE [LARGE SCALE GENOMIC DNA]</scope>
    <source>
        <strain evidence="1 2">SYSU YG23</strain>
    </source>
</reference>
<sequence length="377" mass="43889">MDQENNTLQKLYLFGFSKWKHNFVRSFLKEYDPKQIFFINPLFFWTPHYRKAIKKGLDKDSQIFIWGRKEFPEVEEFVKVNNINITRVEDGFIRSINLGSNFTRPYSLVFDNVGIYFDATKPSRLENLLNSYDFDKRILHEAEQLRKKILDSKLSKYNKASHKKLELPSSRVKILVPGQVEDDASIRYGGNSMANLELLKQVRQNNPNAYILFKPHPDVISGNRIGKLSQKDALNYCDAVITNISVSSCLQEIDEVHTITSLVGFEGLLHGKKVVTYGMPFYAGWGITDDRISCERRKRKLTLEELVAGAYILYPKYLCPKTLDFCQPSVLIDELKKQREKLEQNKLLSFCKIKFYNYFAKLLHVLTIKTKVTRNRG</sequence>
<dbReference type="GO" id="GO:0015774">
    <property type="term" value="P:polysaccharide transport"/>
    <property type="evidence" value="ECO:0007669"/>
    <property type="project" value="InterPro"/>
</dbReference>
<name>A0AAE6YIG2_9GAMM</name>
<organism evidence="1 2">
    <name type="scientific">Allofrancisella inopinata</name>
    <dbReference type="NCBI Taxonomy" id="1085647"/>
    <lineage>
        <taxon>Bacteria</taxon>
        <taxon>Pseudomonadati</taxon>
        <taxon>Pseudomonadota</taxon>
        <taxon>Gammaproteobacteria</taxon>
        <taxon>Thiotrichales</taxon>
        <taxon>Francisellaceae</taxon>
        <taxon>Allofrancisella</taxon>
    </lineage>
</organism>
<dbReference type="Pfam" id="PF05159">
    <property type="entry name" value="Capsule_synth"/>
    <property type="match status" value="1"/>
</dbReference>
<evidence type="ECO:0000313" key="2">
    <source>
        <dbReference type="Proteomes" id="UP000502004"/>
    </source>
</evidence>
<dbReference type="Proteomes" id="UP000502004">
    <property type="component" value="Chromosome"/>
</dbReference>
<dbReference type="AlphaFoldDB" id="A0AAE6YIG2"/>
<gene>
    <name evidence="1" type="ORF">E4K63_06430</name>
</gene>
<accession>A0AAE6YIG2</accession>
<protein>
    <submittedName>
        <fullName evidence="1">Capsule biosynthesis protein</fullName>
    </submittedName>
</protein>
<keyword evidence="2" id="KW-1185">Reference proteome</keyword>